<dbReference type="Pfam" id="PF22422">
    <property type="entry name" value="MGH1-like_GH"/>
    <property type="match status" value="1"/>
</dbReference>
<feature type="domain" description="Putative glycogen debranching enzyme N-terminal" evidence="1">
    <location>
        <begin position="4"/>
        <end position="185"/>
    </location>
</feature>
<feature type="domain" description="Mannosylglycerate hydrolase MGH1-like glycoside hydrolase" evidence="2">
    <location>
        <begin position="359"/>
        <end position="577"/>
    </location>
</feature>
<accession>A0A132NF68</accession>
<dbReference type="Pfam" id="PF14742">
    <property type="entry name" value="GDE_N_bis"/>
    <property type="match status" value="1"/>
</dbReference>
<proteinExistence type="predicted"/>
<dbReference type="Gene3D" id="1.50.10.10">
    <property type="match status" value="1"/>
</dbReference>
<dbReference type="InterPro" id="IPR008928">
    <property type="entry name" value="6-hairpin_glycosidase_sf"/>
</dbReference>
<dbReference type="Proteomes" id="UP000070598">
    <property type="component" value="Unassembled WGS sequence"/>
</dbReference>
<dbReference type="Proteomes" id="UP000070659">
    <property type="component" value="Unassembled WGS sequence"/>
</dbReference>
<evidence type="ECO:0000313" key="3">
    <source>
        <dbReference type="EMBL" id="KWX05591.1"/>
    </source>
</evidence>
<dbReference type="PATRIC" id="fig|1469144.8.peg.5040"/>
<dbReference type="AlphaFoldDB" id="A0A132NF68"/>
<reference evidence="4 6" key="2">
    <citation type="submission" date="2015-02" db="EMBL/GenBank/DDBJ databases">
        <title>Physiological reanalysis, assessment of diazotrophy, and genome sequences of multiple isolates of Streptomyces thermoautotrophicus.</title>
        <authorList>
            <person name="MacKellar D.C."/>
            <person name="Lieber L."/>
            <person name="Norman J."/>
            <person name="Bolger A."/>
            <person name="Tobin C."/>
            <person name="Murray J.W."/>
            <person name="Prell J."/>
        </authorList>
    </citation>
    <scope>NUCLEOTIDE SEQUENCE [LARGE SCALE GENOMIC DNA]</scope>
    <source>
        <strain evidence="4 6">UBT1</strain>
    </source>
</reference>
<organism evidence="4 5">
    <name type="scientific">Carbonactinospora thermoautotrophica</name>
    <dbReference type="NCBI Taxonomy" id="1469144"/>
    <lineage>
        <taxon>Bacteria</taxon>
        <taxon>Bacillati</taxon>
        <taxon>Actinomycetota</taxon>
        <taxon>Actinomycetes</taxon>
        <taxon>Kitasatosporales</taxon>
        <taxon>Carbonactinosporaceae</taxon>
        <taxon>Carbonactinospora</taxon>
    </lineage>
</organism>
<reference evidence="5" key="1">
    <citation type="submission" date="2015-02" db="EMBL/GenBank/DDBJ databases">
        <title>Physiological reanalysis, assessment of diazotrophy, and genome sequences of multiple isolates of Streptomyces thermoautotrophicus.</title>
        <authorList>
            <person name="MacKellar D.C."/>
            <person name="Lieber L."/>
            <person name="Norman J."/>
            <person name="Bolger A."/>
            <person name="Tobin C."/>
            <person name="Murray J.W."/>
            <person name="Friesen M."/>
            <person name="Prell J."/>
        </authorList>
    </citation>
    <scope>NUCLEOTIDE SEQUENCE [LARGE SCALE GENOMIC DNA]</scope>
    <source>
        <strain evidence="5">UBT1</strain>
    </source>
</reference>
<evidence type="ECO:0000313" key="4">
    <source>
        <dbReference type="EMBL" id="KWX08753.1"/>
    </source>
</evidence>
<comment type="caution">
    <text evidence="4">The sequence shown here is derived from an EMBL/GenBank/DDBJ whole genome shotgun (WGS) entry which is preliminary data.</text>
</comment>
<dbReference type="InterPro" id="IPR054491">
    <property type="entry name" value="MGH1-like_GH"/>
</dbReference>
<name>A0A132NF68_9ACTN</name>
<dbReference type="SUPFAM" id="SSF48208">
    <property type="entry name" value="Six-hairpin glycosidases"/>
    <property type="match status" value="1"/>
</dbReference>
<protein>
    <submittedName>
        <fullName evidence="4">Amylo-alpha-1,6-glucosidase</fullName>
    </submittedName>
</protein>
<evidence type="ECO:0000313" key="6">
    <source>
        <dbReference type="Proteomes" id="UP000070659"/>
    </source>
</evidence>
<gene>
    <name evidence="3" type="ORF">TH66_02055</name>
    <name evidence="4" type="ORF">TR74_13575</name>
</gene>
<sequence length="693" mass="77108">MVTLIEGSSFCISRPDGDIDPETAQGLFFRDTRILSTWQVRLEGLTLEPLTVIVNEPFCGSFLSRSVPEPGRADSTLLCQRERFVGAGMREDIILRNLGNQPFSGTLSVRVDADMADLFEVKQGRVLRRGEYNVEPGDGHLFFSRRWKGQQIGVRVVAEGGRAHGGNTLYFPFTVPPRGRWHVTLQVHPIFQGKEWPPAFPTGRPLEHAPVAQRFSRWQSAGPFIDGDDPALVSTLRQSHRDLGSLRIFDPEAPNLPVVAAGAPWFMALFGRDSLLTALMTVAVDQSLALGTLHMLARYQGRQVDPVTEEEPGRILHEVRLGVEAALALGGGHIYYGTVDATPLFVVLLGQLQRWGLPRDQIEALLPAADRALEWIERYGDRDGDGFVEYRRATEQGLVNQGWKDSWDGVNFADGTIAEPPIALCEVQGYVYQAYRARARLARWFDDHAAAVRWERKARELKKAFNERFWLPDRGWYAIGLDRDKRPIDALASNMGHCLWSGIVDADKARLVAERLLSPEMFNGYGVRTLATTMGAYNPMSYHNGAVWPHDNAIIAAGLMRYGFVEQAQRVACGILDAAAAYGGRLPELMCGFDREEFGEPVPYPTSCSPQAWAAATPIYLLQVLLRMEVDIPQRFIRINPALPRRFGSVRVAGISLNGSRAAIEVWPGHLRVTGLPEGVELISPLHTGDRQQ</sequence>
<evidence type="ECO:0000259" key="2">
    <source>
        <dbReference type="Pfam" id="PF22422"/>
    </source>
</evidence>
<dbReference type="InterPro" id="IPR032856">
    <property type="entry name" value="GDE_N_bis"/>
</dbReference>
<evidence type="ECO:0000313" key="5">
    <source>
        <dbReference type="Proteomes" id="UP000070598"/>
    </source>
</evidence>
<dbReference type="EMBL" id="JYIK01000943">
    <property type="protein sequence ID" value="KWX08753.1"/>
    <property type="molecule type" value="Genomic_DNA"/>
</dbReference>
<dbReference type="GO" id="GO:0005975">
    <property type="term" value="P:carbohydrate metabolic process"/>
    <property type="evidence" value="ECO:0007669"/>
    <property type="project" value="InterPro"/>
</dbReference>
<evidence type="ECO:0000259" key="1">
    <source>
        <dbReference type="Pfam" id="PF14742"/>
    </source>
</evidence>
<dbReference type="EMBL" id="JYIJ01000011">
    <property type="protein sequence ID" value="KWX05591.1"/>
    <property type="molecule type" value="Genomic_DNA"/>
</dbReference>
<dbReference type="InterPro" id="IPR012341">
    <property type="entry name" value="6hp_glycosidase-like_sf"/>
</dbReference>